<reference evidence="2 3" key="1">
    <citation type="journal article" date="2014" name="Am. J. Bot.">
        <title>Genome assembly and annotation for red clover (Trifolium pratense; Fabaceae).</title>
        <authorList>
            <person name="Istvanek J."/>
            <person name="Jaros M."/>
            <person name="Krenek A."/>
            <person name="Repkova J."/>
        </authorList>
    </citation>
    <scope>NUCLEOTIDE SEQUENCE [LARGE SCALE GENOMIC DNA]</scope>
    <source>
        <strain evidence="3">cv. Tatra</strain>
        <tissue evidence="2">Young leaves</tissue>
    </source>
</reference>
<gene>
    <name evidence="2" type="ORF">L195_g061412</name>
</gene>
<evidence type="ECO:0000313" key="2">
    <source>
        <dbReference type="EMBL" id="PNX63017.1"/>
    </source>
</evidence>
<protein>
    <submittedName>
        <fullName evidence="2">Uncharacterized protein</fullName>
    </submittedName>
</protein>
<dbReference type="EMBL" id="ASHM01151830">
    <property type="protein sequence ID" value="PNX63017.1"/>
    <property type="molecule type" value="Genomic_DNA"/>
</dbReference>
<sequence length="70" mass="8559">MRRFSSRIAEFRRKKEDEQRKKDEKNKEDNRKPQEAEIIIISSDSEAEENCWCFKVWPHFAKTNDQARWG</sequence>
<accession>A0A2K3K9P7</accession>
<evidence type="ECO:0000256" key="1">
    <source>
        <dbReference type="SAM" id="MobiDB-lite"/>
    </source>
</evidence>
<organism evidence="2 3">
    <name type="scientific">Trifolium pratense</name>
    <name type="common">Red clover</name>
    <dbReference type="NCBI Taxonomy" id="57577"/>
    <lineage>
        <taxon>Eukaryota</taxon>
        <taxon>Viridiplantae</taxon>
        <taxon>Streptophyta</taxon>
        <taxon>Embryophyta</taxon>
        <taxon>Tracheophyta</taxon>
        <taxon>Spermatophyta</taxon>
        <taxon>Magnoliopsida</taxon>
        <taxon>eudicotyledons</taxon>
        <taxon>Gunneridae</taxon>
        <taxon>Pentapetalae</taxon>
        <taxon>rosids</taxon>
        <taxon>fabids</taxon>
        <taxon>Fabales</taxon>
        <taxon>Fabaceae</taxon>
        <taxon>Papilionoideae</taxon>
        <taxon>50 kb inversion clade</taxon>
        <taxon>NPAAA clade</taxon>
        <taxon>Hologalegina</taxon>
        <taxon>IRL clade</taxon>
        <taxon>Trifolieae</taxon>
        <taxon>Trifolium</taxon>
    </lineage>
</organism>
<feature type="non-terminal residue" evidence="2">
    <location>
        <position position="70"/>
    </location>
</feature>
<feature type="compositionally biased region" description="Basic and acidic residues" evidence="1">
    <location>
        <begin position="9"/>
        <end position="35"/>
    </location>
</feature>
<name>A0A2K3K9P7_TRIPR</name>
<dbReference type="AlphaFoldDB" id="A0A2K3K9P7"/>
<dbReference type="Proteomes" id="UP000236291">
    <property type="component" value="Unassembled WGS sequence"/>
</dbReference>
<evidence type="ECO:0000313" key="3">
    <source>
        <dbReference type="Proteomes" id="UP000236291"/>
    </source>
</evidence>
<feature type="region of interest" description="Disordered" evidence="1">
    <location>
        <begin position="1"/>
        <end position="36"/>
    </location>
</feature>
<comment type="caution">
    <text evidence="2">The sequence shown here is derived from an EMBL/GenBank/DDBJ whole genome shotgun (WGS) entry which is preliminary data.</text>
</comment>
<reference evidence="2 3" key="2">
    <citation type="journal article" date="2017" name="Front. Plant Sci.">
        <title>Gene Classification and Mining of Molecular Markers Useful in Red Clover (Trifolium pratense) Breeding.</title>
        <authorList>
            <person name="Istvanek J."/>
            <person name="Dluhosova J."/>
            <person name="Dluhos P."/>
            <person name="Patkova L."/>
            <person name="Nedelnik J."/>
            <person name="Repkova J."/>
        </authorList>
    </citation>
    <scope>NUCLEOTIDE SEQUENCE [LARGE SCALE GENOMIC DNA]</scope>
    <source>
        <strain evidence="3">cv. Tatra</strain>
        <tissue evidence="2">Young leaves</tissue>
    </source>
</reference>
<proteinExistence type="predicted"/>